<feature type="region of interest" description="Disordered" evidence="1">
    <location>
        <begin position="1"/>
        <end position="108"/>
    </location>
</feature>
<accession>D0LX54</accession>
<gene>
    <name evidence="2" type="ordered locus">Hoch_3594</name>
</gene>
<evidence type="ECO:0000256" key="1">
    <source>
        <dbReference type="SAM" id="MobiDB-lite"/>
    </source>
</evidence>
<evidence type="ECO:0000313" key="3">
    <source>
        <dbReference type="Proteomes" id="UP000001880"/>
    </source>
</evidence>
<sequence>MTLKNARPYAPENATSNAQPMDSEELAWQQALARARSGLDAAPEESADSGSGPVLLPRRRRRTTRQQAVALPPEKVSVRQRRQTGRMSLERSPVDAPELPPKQTPEAERLLRDRAVAASVRATSNARAVKREALERILAMAKPRRRPARLTPAVTPVPETPERR</sequence>
<dbReference type="KEGG" id="hoh:Hoch_3594"/>
<proteinExistence type="predicted"/>
<dbReference type="HOGENOM" id="CLU_1616715_0_0_7"/>
<organism evidence="2 3">
    <name type="scientific">Haliangium ochraceum (strain DSM 14365 / JCM 11303 / SMP-2)</name>
    <dbReference type="NCBI Taxonomy" id="502025"/>
    <lineage>
        <taxon>Bacteria</taxon>
        <taxon>Pseudomonadati</taxon>
        <taxon>Myxococcota</taxon>
        <taxon>Polyangia</taxon>
        <taxon>Haliangiales</taxon>
        <taxon>Kofleriaceae</taxon>
        <taxon>Haliangium</taxon>
    </lineage>
</organism>
<dbReference type="EMBL" id="CP001804">
    <property type="protein sequence ID" value="ACY16096.1"/>
    <property type="molecule type" value="Genomic_DNA"/>
</dbReference>
<protein>
    <submittedName>
        <fullName evidence="2">Uncharacterized protein</fullName>
    </submittedName>
</protein>
<dbReference type="Proteomes" id="UP000001880">
    <property type="component" value="Chromosome"/>
</dbReference>
<keyword evidence="3" id="KW-1185">Reference proteome</keyword>
<dbReference type="AlphaFoldDB" id="D0LX54"/>
<dbReference type="RefSeq" id="WP_012828695.1">
    <property type="nucleotide sequence ID" value="NC_013440.1"/>
</dbReference>
<reference evidence="2 3" key="1">
    <citation type="journal article" date="2010" name="Stand. Genomic Sci.">
        <title>Complete genome sequence of Haliangium ochraceum type strain (SMP-2).</title>
        <authorList>
            <consortium name="US DOE Joint Genome Institute (JGI-PGF)"/>
            <person name="Ivanova N."/>
            <person name="Daum C."/>
            <person name="Lang E."/>
            <person name="Abt B."/>
            <person name="Kopitz M."/>
            <person name="Saunders E."/>
            <person name="Lapidus A."/>
            <person name="Lucas S."/>
            <person name="Glavina Del Rio T."/>
            <person name="Nolan M."/>
            <person name="Tice H."/>
            <person name="Copeland A."/>
            <person name="Cheng J.F."/>
            <person name="Chen F."/>
            <person name="Bruce D."/>
            <person name="Goodwin L."/>
            <person name="Pitluck S."/>
            <person name="Mavromatis K."/>
            <person name="Pati A."/>
            <person name="Mikhailova N."/>
            <person name="Chen A."/>
            <person name="Palaniappan K."/>
            <person name="Land M."/>
            <person name="Hauser L."/>
            <person name="Chang Y.J."/>
            <person name="Jeffries C.D."/>
            <person name="Detter J.C."/>
            <person name="Brettin T."/>
            <person name="Rohde M."/>
            <person name="Goker M."/>
            <person name="Bristow J."/>
            <person name="Markowitz V."/>
            <person name="Eisen J.A."/>
            <person name="Hugenholtz P."/>
            <person name="Kyrpides N.C."/>
            <person name="Klenk H.P."/>
        </authorList>
    </citation>
    <scope>NUCLEOTIDE SEQUENCE [LARGE SCALE GENOMIC DNA]</scope>
    <source>
        <strain evidence="3">DSM 14365 / CIP 107738 / JCM 11303 / AJ 13395 / SMP-2</strain>
    </source>
</reference>
<name>D0LX54_HALO1</name>
<evidence type="ECO:0000313" key="2">
    <source>
        <dbReference type="EMBL" id="ACY16096.1"/>
    </source>
</evidence>
<feature type="region of interest" description="Disordered" evidence="1">
    <location>
        <begin position="143"/>
        <end position="164"/>
    </location>
</feature>